<protein>
    <submittedName>
        <fullName evidence="2">Uncharacterized protein</fullName>
    </submittedName>
</protein>
<sequence length="164" mass="17313">MQDLSLLFGASRSGIAAATTSIIGISHFPHVSDCFLYSDWNSLKKTVAACPRDRQMSPAFAKGASSGNCAHQIPAPAPIGILKVLMMGRFVRVSPPAMAPMAADPNMIRKPPARSTAAPALEVELRPSAAGPWASSNEQSSKATPSRRVRLRMVSSAICAREPG</sequence>
<dbReference type="AlphaFoldDB" id="A0A1Q9D0X6"/>
<feature type="region of interest" description="Disordered" evidence="1">
    <location>
        <begin position="128"/>
        <end position="149"/>
    </location>
</feature>
<dbReference type="Proteomes" id="UP000186817">
    <property type="component" value="Unassembled WGS sequence"/>
</dbReference>
<accession>A0A1Q9D0X6</accession>
<comment type="caution">
    <text evidence="2">The sequence shown here is derived from an EMBL/GenBank/DDBJ whole genome shotgun (WGS) entry which is preliminary data.</text>
</comment>
<evidence type="ECO:0000313" key="2">
    <source>
        <dbReference type="EMBL" id="OLP88817.1"/>
    </source>
</evidence>
<evidence type="ECO:0000256" key="1">
    <source>
        <dbReference type="SAM" id="MobiDB-lite"/>
    </source>
</evidence>
<keyword evidence="3" id="KW-1185">Reference proteome</keyword>
<reference evidence="2 3" key="1">
    <citation type="submission" date="2016-02" db="EMBL/GenBank/DDBJ databases">
        <title>Genome analysis of coral dinoflagellate symbionts highlights evolutionary adaptations to a symbiotic lifestyle.</title>
        <authorList>
            <person name="Aranda M."/>
            <person name="Li Y."/>
            <person name="Liew Y.J."/>
            <person name="Baumgarten S."/>
            <person name="Simakov O."/>
            <person name="Wilson M."/>
            <person name="Piel J."/>
            <person name="Ashoor H."/>
            <person name="Bougouffa S."/>
            <person name="Bajic V.B."/>
            <person name="Ryu T."/>
            <person name="Ravasi T."/>
            <person name="Bayer T."/>
            <person name="Micklem G."/>
            <person name="Kim H."/>
            <person name="Bhak J."/>
            <person name="Lajeunesse T.C."/>
            <person name="Voolstra C.R."/>
        </authorList>
    </citation>
    <scope>NUCLEOTIDE SEQUENCE [LARGE SCALE GENOMIC DNA]</scope>
    <source>
        <strain evidence="2 3">CCMP2467</strain>
    </source>
</reference>
<feature type="compositionally biased region" description="Polar residues" evidence="1">
    <location>
        <begin position="134"/>
        <end position="144"/>
    </location>
</feature>
<proteinExistence type="predicted"/>
<name>A0A1Q9D0X6_SYMMI</name>
<gene>
    <name evidence="2" type="ORF">AK812_SmicGene49081</name>
</gene>
<organism evidence="2 3">
    <name type="scientific">Symbiodinium microadriaticum</name>
    <name type="common">Dinoflagellate</name>
    <name type="synonym">Zooxanthella microadriatica</name>
    <dbReference type="NCBI Taxonomy" id="2951"/>
    <lineage>
        <taxon>Eukaryota</taxon>
        <taxon>Sar</taxon>
        <taxon>Alveolata</taxon>
        <taxon>Dinophyceae</taxon>
        <taxon>Suessiales</taxon>
        <taxon>Symbiodiniaceae</taxon>
        <taxon>Symbiodinium</taxon>
    </lineage>
</organism>
<evidence type="ECO:0000313" key="3">
    <source>
        <dbReference type="Proteomes" id="UP000186817"/>
    </source>
</evidence>
<dbReference type="EMBL" id="LSRX01000793">
    <property type="protein sequence ID" value="OLP88817.1"/>
    <property type="molecule type" value="Genomic_DNA"/>
</dbReference>